<protein>
    <submittedName>
        <fullName evidence="7">Branched-chain amino acid ABC transporter permease</fullName>
    </submittedName>
</protein>
<feature type="transmembrane region" description="Helical" evidence="6">
    <location>
        <begin position="357"/>
        <end position="377"/>
    </location>
</feature>
<feature type="transmembrane region" description="Helical" evidence="6">
    <location>
        <begin position="301"/>
        <end position="322"/>
    </location>
</feature>
<gene>
    <name evidence="7" type="ORF">ACFFHW_05420</name>
</gene>
<dbReference type="InterPro" id="IPR001851">
    <property type="entry name" value="ABC_transp_permease"/>
</dbReference>
<keyword evidence="5 6" id="KW-0472">Membrane</keyword>
<dbReference type="PANTHER" id="PTHR30482:SF10">
    <property type="entry name" value="HIGH-AFFINITY BRANCHED-CHAIN AMINO ACID TRANSPORT PROTEIN BRAE"/>
    <property type="match status" value="1"/>
</dbReference>
<feature type="transmembrane region" description="Helical" evidence="6">
    <location>
        <begin position="42"/>
        <end position="62"/>
    </location>
</feature>
<feature type="transmembrane region" description="Helical" evidence="6">
    <location>
        <begin position="16"/>
        <end position="36"/>
    </location>
</feature>
<keyword evidence="4 6" id="KW-1133">Transmembrane helix</keyword>
<comment type="subcellular location">
    <subcellularLocation>
        <location evidence="1">Cell inner membrane</location>
        <topology evidence="1">Multi-pass membrane protein</topology>
    </subcellularLocation>
</comment>
<dbReference type="CDD" id="cd06581">
    <property type="entry name" value="TM_PBP1_LivM_like"/>
    <property type="match status" value="1"/>
</dbReference>
<evidence type="ECO:0000256" key="3">
    <source>
        <dbReference type="ARBA" id="ARBA00022692"/>
    </source>
</evidence>
<organism evidence="7 8">
    <name type="scientific">Kushneria aurantia</name>
    <dbReference type="NCBI Taxonomy" id="504092"/>
    <lineage>
        <taxon>Bacteria</taxon>
        <taxon>Pseudomonadati</taxon>
        <taxon>Pseudomonadota</taxon>
        <taxon>Gammaproteobacteria</taxon>
        <taxon>Oceanospirillales</taxon>
        <taxon>Halomonadaceae</taxon>
        <taxon>Kushneria</taxon>
    </lineage>
</organism>
<evidence type="ECO:0000313" key="7">
    <source>
        <dbReference type="EMBL" id="MFC0267438.1"/>
    </source>
</evidence>
<feature type="transmembrane region" description="Helical" evidence="6">
    <location>
        <begin position="328"/>
        <end position="345"/>
    </location>
</feature>
<feature type="transmembrane region" description="Helical" evidence="6">
    <location>
        <begin position="248"/>
        <end position="269"/>
    </location>
</feature>
<comment type="caution">
    <text evidence="7">The sequence shown here is derived from an EMBL/GenBank/DDBJ whole genome shotgun (WGS) entry which is preliminary data.</text>
</comment>
<feature type="transmembrane region" description="Helical" evidence="6">
    <location>
        <begin position="69"/>
        <end position="92"/>
    </location>
</feature>
<evidence type="ECO:0000256" key="5">
    <source>
        <dbReference type="ARBA" id="ARBA00023136"/>
    </source>
</evidence>
<keyword evidence="3 6" id="KW-0812">Transmembrane</keyword>
<dbReference type="EMBL" id="JBHLVX010000019">
    <property type="protein sequence ID" value="MFC0267438.1"/>
    <property type="molecule type" value="Genomic_DNA"/>
</dbReference>
<feature type="transmembrane region" description="Helical" evidence="6">
    <location>
        <begin position="98"/>
        <end position="117"/>
    </location>
</feature>
<evidence type="ECO:0000256" key="2">
    <source>
        <dbReference type="ARBA" id="ARBA00022475"/>
    </source>
</evidence>
<dbReference type="PANTHER" id="PTHR30482">
    <property type="entry name" value="HIGH-AFFINITY BRANCHED-CHAIN AMINO ACID TRANSPORT SYSTEM PERMEASE"/>
    <property type="match status" value="1"/>
</dbReference>
<evidence type="ECO:0000313" key="8">
    <source>
        <dbReference type="Proteomes" id="UP001589814"/>
    </source>
</evidence>
<feature type="transmembrane region" description="Helical" evidence="6">
    <location>
        <begin position="168"/>
        <end position="187"/>
    </location>
</feature>
<proteinExistence type="predicted"/>
<feature type="transmembrane region" description="Helical" evidence="6">
    <location>
        <begin position="397"/>
        <end position="416"/>
    </location>
</feature>
<name>A0ABV6G1B2_9GAMM</name>
<reference evidence="7 8" key="1">
    <citation type="submission" date="2024-09" db="EMBL/GenBank/DDBJ databases">
        <authorList>
            <person name="Sun Q."/>
            <person name="Mori K."/>
        </authorList>
    </citation>
    <scope>NUCLEOTIDE SEQUENCE [LARGE SCALE GENOMIC DNA]</scope>
    <source>
        <strain evidence="7 8">CCM 7415</strain>
    </source>
</reference>
<dbReference type="Pfam" id="PF02653">
    <property type="entry name" value="BPD_transp_2"/>
    <property type="match status" value="1"/>
</dbReference>
<accession>A0ABV6G1B2</accession>
<keyword evidence="8" id="KW-1185">Reference proteome</keyword>
<evidence type="ECO:0000256" key="6">
    <source>
        <dbReference type="SAM" id="Phobius"/>
    </source>
</evidence>
<keyword evidence="2" id="KW-1003">Cell membrane</keyword>
<dbReference type="RefSeq" id="WP_019952668.1">
    <property type="nucleotide sequence ID" value="NZ_JBHLVX010000019.1"/>
</dbReference>
<evidence type="ECO:0000256" key="1">
    <source>
        <dbReference type="ARBA" id="ARBA00004429"/>
    </source>
</evidence>
<dbReference type="Proteomes" id="UP001589814">
    <property type="component" value="Unassembled WGS sequence"/>
</dbReference>
<sequence length="428" mass="45539">MNDTSSRSPRLPLRELLLFAAVAVVVVGVFAVMGGAYATRMLVETACYAILALGLTVQWGYGGQFNAGVMGFVALGGFAATFVSIPVNTAFWASDLPLRLGSVLLAGLAVIALVVAVSRLDRLGVPSWLRTLLAVVVGLVGYLVVISWMRSVAGDIQSRVDFVGGLGLSPLLGWIVGGALAGGMGYFIGRICLGLRSDYLVIATLGIAEIIKAFLKNADWLTRGTATISPLPWPVPEPGDVGFLTARALYLSLTAVMIAVIFFLLHRAYHAPWGRMIRAIRDNETAAAAMGKSITRRHMEIFVFGCILMGIGGAALTSFTGIFDPQGYQPLNHTFLVLVMVILGGPGNNLGTLFGAVLVYIVWIMSGPLALALMQLVTGLGGDWFGWQPGNLDSRALQARVFVIGLLIVTVLRFAPRGLIPEKVARHD</sequence>
<feature type="transmembrane region" description="Helical" evidence="6">
    <location>
        <begin position="129"/>
        <end position="148"/>
    </location>
</feature>
<evidence type="ECO:0000256" key="4">
    <source>
        <dbReference type="ARBA" id="ARBA00022989"/>
    </source>
</evidence>
<dbReference type="InterPro" id="IPR043428">
    <property type="entry name" value="LivM-like"/>
</dbReference>